<keyword evidence="3" id="KW-1185">Reference proteome</keyword>
<protein>
    <submittedName>
        <fullName evidence="2">Uncharacterized protein</fullName>
    </submittedName>
</protein>
<dbReference type="Proteomes" id="UP001430848">
    <property type="component" value="Unassembled WGS sequence"/>
</dbReference>
<reference evidence="2 3" key="1">
    <citation type="submission" date="2024-02" db="EMBL/GenBank/DDBJ databases">
        <title>De novo assembly and annotation of 12 fungi associated with fruit tree decline syndrome in Ontario, Canada.</title>
        <authorList>
            <person name="Sulman M."/>
            <person name="Ellouze W."/>
            <person name="Ilyukhin E."/>
        </authorList>
    </citation>
    <scope>NUCLEOTIDE SEQUENCE [LARGE SCALE GENOMIC DNA]</scope>
    <source>
        <strain evidence="2 3">M169</strain>
    </source>
</reference>
<evidence type="ECO:0000256" key="1">
    <source>
        <dbReference type="SAM" id="Coils"/>
    </source>
</evidence>
<keyword evidence="1" id="KW-0175">Coiled coil</keyword>
<evidence type="ECO:0000313" key="2">
    <source>
        <dbReference type="EMBL" id="KAK7723003.1"/>
    </source>
</evidence>
<gene>
    <name evidence="2" type="ORF">SLS63_009031</name>
</gene>
<proteinExistence type="predicted"/>
<dbReference type="EMBL" id="JAKNSF020000063">
    <property type="protein sequence ID" value="KAK7723003.1"/>
    <property type="molecule type" value="Genomic_DNA"/>
</dbReference>
<name>A0ABR1P0Q3_DIAER</name>
<sequence>MFTLSSAISTRATGVARASSGCGRMPFSTGHALRSGGGPLFNLGGLGASREAQYLSKERGIPRTEYSANIHLIRSSEVDPFAPAPGSTRSAAARAAARAEAEARSQLASAAVSVRAAPGFTARGGLTDLAVQLQAVRDELAETKRVLRQVQARGGRPGNSMPSHLLSTAVILTLIFFIGKDVSQRVTGQPTSADSLIQAQTLADGVDEATAQRQRDAPVEEQALAESGLTSFGTSNEPAVLGDHPRSSVLSGLFWART</sequence>
<comment type="caution">
    <text evidence="2">The sequence shown here is derived from an EMBL/GenBank/DDBJ whole genome shotgun (WGS) entry which is preliminary data.</text>
</comment>
<feature type="coiled-coil region" evidence="1">
    <location>
        <begin position="126"/>
        <end position="153"/>
    </location>
</feature>
<evidence type="ECO:0000313" key="3">
    <source>
        <dbReference type="Proteomes" id="UP001430848"/>
    </source>
</evidence>
<accession>A0ABR1P0Q3</accession>
<organism evidence="2 3">
    <name type="scientific">Diaporthe eres</name>
    <name type="common">Phomopsis oblonga</name>
    <dbReference type="NCBI Taxonomy" id="83184"/>
    <lineage>
        <taxon>Eukaryota</taxon>
        <taxon>Fungi</taxon>
        <taxon>Dikarya</taxon>
        <taxon>Ascomycota</taxon>
        <taxon>Pezizomycotina</taxon>
        <taxon>Sordariomycetes</taxon>
        <taxon>Sordariomycetidae</taxon>
        <taxon>Diaporthales</taxon>
        <taxon>Diaporthaceae</taxon>
        <taxon>Diaporthe</taxon>
        <taxon>Diaporthe eres species complex</taxon>
    </lineage>
</organism>